<dbReference type="InterPro" id="IPR009936">
    <property type="entry name" value="DUF1468"/>
</dbReference>
<dbReference type="Proteomes" id="UP000008466">
    <property type="component" value="Chromosome"/>
</dbReference>
<protein>
    <recommendedName>
        <fullName evidence="2">DUF1468 domain-containing protein</fullName>
    </recommendedName>
</protein>
<evidence type="ECO:0000313" key="4">
    <source>
        <dbReference type="Proteomes" id="UP000008466"/>
    </source>
</evidence>
<accession>F0RZK8</accession>
<keyword evidence="4" id="KW-1185">Reference proteome</keyword>
<keyword evidence="1" id="KW-0812">Transmembrane</keyword>
<evidence type="ECO:0000313" key="3">
    <source>
        <dbReference type="EMBL" id="ADY14759.1"/>
    </source>
</evidence>
<keyword evidence="1" id="KW-1133">Transmembrane helix</keyword>
<gene>
    <name evidence="3" type="ordered locus">SpiBuddy_2952</name>
</gene>
<dbReference type="OrthoDB" id="2087144at2"/>
<evidence type="ECO:0000256" key="1">
    <source>
        <dbReference type="SAM" id="Phobius"/>
    </source>
</evidence>
<sequence length="164" mass="18150">MDTKQKDFTISLVLTLLGIYTTVEGIRIYLKAARPPYGITNLSISPGLLPILLGALLFILSLTLFFQSLKDSSISKRFLLLFGWFKQAVKNTDIRMMVGGMAIMAVYAFFIIGKVPYYVSSPIFLIALMLFLRASTIVKSIIISIAAVGLVILLFQFGFNVSLP</sequence>
<evidence type="ECO:0000259" key="2">
    <source>
        <dbReference type="Pfam" id="PF07331"/>
    </source>
</evidence>
<feature type="transmembrane region" description="Helical" evidence="1">
    <location>
        <begin position="141"/>
        <end position="159"/>
    </location>
</feature>
<dbReference type="RefSeq" id="WP_013608602.1">
    <property type="nucleotide sequence ID" value="NC_015152.1"/>
</dbReference>
<name>F0RZK8_SPHGB</name>
<feature type="domain" description="DUF1468" evidence="2">
    <location>
        <begin position="10"/>
        <end position="164"/>
    </location>
</feature>
<feature type="transmembrane region" description="Helical" evidence="1">
    <location>
        <begin position="49"/>
        <end position="69"/>
    </location>
</feature>
<dbReference type="AlphaFoldDB" id="F0RZK8"/>
<dbReference type="STRING" id="158189.SpiBuddy_2952"/>
<proteinExistence type="predicted"/>
<reference evidence="4" key="1">
    <citation type="submission" date="2011-02" db="EMBL/GenBank/DDBJ databases">
        <title>Complete sequence of Spirochaeta sp. Buddy.</title>
        <authorList>
            <person name="Lucas S."/>
            <person name="Copeland A."/>
            <person name="Lapidus A."/>
            <person name="Cheng J.-F."/>
            <person name="Goodwin L."/>
            <person name="Pitluck S."/>
            <person name="Zeytun A."/>
            <person name="Detter J.C."/>
            <person name="Han C."/>
            <person name="Tapia R."/>
            <person name="Land M."/>
            <person name="Hauser L."/>
            <person name="Kyrpides N."/>
            <person name="Ivanova N."/>
            <person name="Mikhailova N."/>
            <person name="Pagani I."/>
            <person name="Ritalahti K.M."/>
            <person name="Loeffler F.E."/>
            <person name="Woyke T."/>
        </authorList>
    </citation>
    <scope>NUCLEOTIDE SEQUENCE [LARGE SCALE GENOMIC DNA]</scope>
    <source>
        <strain evidence="4">ATCC BAA-1886 / DSM 22777 / Buddy</strain>
    </source>
</reference>
<keyword evidence="1" id="KW-0472">Membrane</keyword>
<dbReference type="EMBL" id="CP002541">
    <property type="protein sequence ID" value="ADY14759.1"/>
    <property type="molecule type" value="Genomic_DNA"/>
</dbReference>
<dbReference type="eggNOG" id="ENOG503496U">
    <property type="taxonomic scope" value="Bacteria"/>
</dbReference>
<dbReference type="Pfam" id="PF07331">
    <property type="entry name" value="TctB"/>
    <property type="match status" value="1"/>
</dbReference>
<dbReference type="KEGG" id="sbu:SpiBuddy_2952"/>
<dbReference type="HOGENOM" id="CLU_137399_0_0_12"/>
<organism evidence="3 4">
    <name type="scientific">Sphaerochaeta globosa (strain ATCC BAA-1886 / DSM 22777 / Buddy)</name>
    <name type="common">Spirochaeta sp. (strain Buddy)</name>
    <dbReference type="NCBI Taxonomy" id="158189"/>
    <lineage>
        <taxon>Bacteria</taxon>
        <taxon>Pseudomonadati</taxon>
        <taxon>Spirochaetota</taxon>
        <taxon>Spirochaetia</taxon>
        <taxon>Spirochaetales</taxon>
        <taxon>Sphaerochaetaceae</taxon>
        <taxon>Sphaerochaeta</taxon>
    </lineage>
</organism>